<name>A0ABN5B6W9_9SPHN</name>
<dbReference type="InterPro" id="IPR025388">
    <property type="entry name" value="Alginate_export_dom"/>
</dbReference>
<evidence type="ECO:0000259" key="1">
    <source>
        <dbReference type="Pfam" id="PF13372"/>
    </source>
</evidence>
<evidence type="ECO:0000313" key="3">
    <source>
        <dbReference type="Proteomes" id="UP000258016"/>
    </source>
</evidence>
<gene>
    <name evidence="2" type="ORF">B5J99_11125</name>
</gene>
<organism evidence="2 3">
    <name type="scientific">Blastomonas fulva</name>
    <dbReference type="NCBI Taxonomy" id="1550728"/>
    <lineage>
        <taxon>Bacteria</taxon>
        <taxon>Pseudomonadati</taxon>
        <taxon>Pseudomonadota</taxon>
        <taxon>Alphaproteobacteria</taxon>
        <taxon>Sphingomonadales</taxon>
        <taxon>Sphingomonadaceae</taxon>
        <taxon>Blastomonas</taxon>
    </lineage>
</organism>
<dbReference type="RefSeq" id="WP_117352406.1">
    <property type="nucleotide sequence ID" value="NZ_CP020083.1"/>
</dbReference>
<proteinExistence type="predicted"/>
<protein>
    <recommendedName>
        <fullName evidence="1">Alginate export domain-containing protein</fullName>
    </recommendedName>
</protein>
<accession>A0ABN5B6W9</accession>
<dbReference type="Pfam" id="PF13372">
    <property type="entry name" value="Alginate_exp"/>
    <property type="match status" value="1"/>
</dbReference>
<dbReference type="GeneID" id="303486122"/>
<reference evidence="2 3" key="1">
    <citation type="submission" date="2017-03" db="EMBL/GenBank/DDBJ databases">
        <title>Complete genome sequence of Blastomonas fulva degrading microcsystin LR.</title>
        <authorList>
            <person name="Lee H.-g."/>
            <person name="Jin L."/>
            <person name="oh H.-M."/>
        </authorList>
    </citation>
    <scope>NUCLEOTIDE SEQUENCE [LARGE SCALE GENOMIC DNA]</scope>
    <source>
        <strain evidence="2 3">T2</strain>
    </source>
</reference>
<dbReference type="Proteomes" id="UP000258016">
    <property type="component" value="Chromosome"/>
</dbReference>
<sequence>MMTAVAGLASPVCAQAPAEDGLTISGTVRVRYEMLEGQYRPALPPRDDALTTQTAIALDYRSGHWHLSAELIDARGYWIDAPGAVSTSEVDAMELSRASIAYRDGPVEITAGRLHLNLGSRRLAARNAFRNTTNSFTGLRLDWHGRSGDTLTAFYTLPHTRLPSDRAALIDNRVRWDRESFDLAFWGAHYTRPDLFRGITLQANIFRLNERDGDNGPNRNRQLLTAGARLHRAPQAGSWDIDMEGAVQTGSIRQSIAPGAPRQDVRAFFAHAELGFSPDLPGHPRISALFDIASGDDPRSASFTRFDTLFGARRWEFGPSGIFGALARTNILAPGLRLETAPAPRWDVMALWRPTWVHSRRDRFSNTGPADPTGTSGRFAGHMIEVRLGHWLVENRLRLEAGTAVLTSGALLETAPNAPRFGDTRYAYGQMTVSF</sequence>
<dbReference type="EMBL" id="CP020083">
    <property type="protein sequence ID" value="ASR51941.1"/>
    <property type="molecule type" value="Genomic_DNA"/>
</dbReference>
<keyword evidence="3" id="KW-1185">Reference proteome</keyword>
<evidence type="ECO:0000313" key="2">
    <source>
        <dbReference type="EMBL" id="ASR51941.1"/>
    </source>
</evidence>
<dbReference type="Gene3D" id="2.40.160.100">
    <property type="match status" value="1"/>
</dbReference>
<feature type="domain" description="Alginate export" evidence="1">
    <location>
        <begin position="22"/>
        <end position="416"/>
    </location>
</feature>
<dbReference type="InterPro" id="IPR053728">
    <property type="entry name" value="Alginate_Permeability_Chnl"/>
</dbReference>